<dbReference type="EMBL" id="JBBDGL010000003">
    <property type="protein sequence ID" value="MEJ1156062.1"/>
    <property type="molecule type" value="Genomic_DNA"/>
</dbReference>
<evidence type="ECO:0000313" key="1">
    <source>
        <dbReference type="EMBL" id="MEJ1156062.1"/>
    </source>
</evidence>
<organism evidence="1 2">
    <name type="scientific">Microbacterium marmarense</name>
    <dbReference type="NCBI Taxonomy" id="3122051"/>
    <lineage>
        <taxon>Bacteria</taxon>
        <taxon>Bacillati</taxon>
        <taxon>Actinomycetota</taxon>
        <taxon>Actinomycetes</taxon>
        <taxon>Micrococcales</taxon>
        <taxon>Microbacteriaceae</taxon>
        <taxon>Microbacterium</taxon>
    </lineage>
</organism>
<accession>A0ABU8LUY3</accession>
<gene>
    <name evidence="1" type="ORF">WDU96_10695</name>
</gene>
<reference evidence="1 2" key="1">
    <citation type="submission" date="2024-02" db="EMBL/GenBank/DDBJ databases">
        <authorList>
            <person name="Saticioglu I.B."/>
        </authorList>
    </citation>
    <scope>NUCLEOTIDE SEQUENCE [LARGE SCALE GENOMIC DNA]</scope>
    <source>
        <strain evidence="1 2">Mu-86</strain>
    </source>
</reference>
<dbReference type="Proteomes" id="UP001368654">
    <property type="component" value="Unassembled WGS sequence"/>
</dbReference>
<name>A0ABU8LUY3_9MICO</name>
<comment type="caution">
    <text evidence="1">The sequence shown here is derived from an EMBL/GenBank/DDBJ whole genome shotgun (WGS) entry which is preliminary data.</text>
</comment>
<keyword evidence="2" id="KW-1185">Reference proteome</keyword>
<protein>
    <submittedName>
        <fullName evidence="1">Uncharacterized protein</fullName>
    </submittedName>
</protein>
<evidence type="ECO:0000313" key="2">
    <source>
        <dbReference type="Proteomes" id="UP001368654"/>
    </source>
</evidence>
<proteinExistence type="predicted"/>
<dbReference type="RefSeq" id="WP_337338508.1">
    <property type="nucleotide sequence ID" value="NZ_JBBDGL010000003.1"/>
</dbReference>
<sequence length="283" mass="31580">MRLRRGIYVDSAWWLTLQPAQRYRERVRAASLSLDNPIFALESAAAVHGLPVFGTPRIHLHSPTARGSYRHSDVTVHASVDGREVVRVDGVRATSVLDTTVDLIRVLPLALAVAVVDAAIDRGVTLIAMQERIDSQKNQRGVRNARAALELADARSESVLESISRVVITYLGYEQPELQIAFTLEERTSRVDFFWRSVNIVGEADGEAKHHGGYAPTEQTIRQERAREVSLLRVTHRVARWGWADVWHPRGLDRILSGAGVPRLRPAEPAIDSILRNARTTAR</sequence>